<comment type="similarity">
    <text evidence="1 4">Belongs to the glycosyl hydrolase 1 family.</text>
</comment>
<dbReference type="AlphaFoldDB" id="A0AAV0Q1G5"/>
<reference evidence="5" key="1">
    <citation type="submission" date="2022-08" db="EMBL/GenBank/DDBJ databases">
        <authorList>
            <person name="Gutierrez-Valencia J."/>
        </authorList>
    </citation>
    <scope>NUCLEOTIDE SEQUENCE</scope>
</reference>
<evidence type="ECO:0000256" key="3">
    <source>
        <dbReference type="ARBA" id="ARBA00023295"/>
    </source>
</evidence>
<dbReference type="InterPro" id="IPR017853">
    <property type="entry name" value="GH"/>
</dbReference>
<dbReference type="GO" id="GO:0008422">
    <property type="term" value="F:beta-glucosidase activity"/>
    <property type="evidence" value="ECO:0007669"/>
    <property type="project" value="TreeGrafter"/>
</dbReference>
<organism evidence="5 6">
    <name type="scientific">Linum tenue</name>
    <dbReference type="NCBI Taxonomy" id="586396"/>
    <lineage>
        <taxon>Eukaryota</taxon>
        <taxon>Viridiplantae</taxon>
        <taxon>Streptophyta</taxon>
        <taxon>Embryophyta</taxon>
        <taxon>Tracheophyta</taxon>
        <taxon>Spermatophyta</taxon>
        <taxon>Magnoliopsida</taxon>
        <taxon>eudicotyledons</taxon>
        <taxon>Gunneridae</taxon>
        <taxon>Pentapetalae</taxon>
        <taxon>rosids</taxon>
        <taxon>fabids</taxon>
        <taxon>Malpighiales</taxon>
        <taxon>Linaceae</taxon>
        <taxon>Linum</taxon>
    </lineage>
</organism>
<dbReference type="Gene3D" id="3.20.20.80">
    <property type="entry name" value="Glycosidases"/>
    <property type="match status" value="1"/>
</dbReference>
<dbReference type="PANTHER" id="PTHR10353:SF36">
    <property type="entry name" value="LP05116P"/>
    <property type="match status" value="1"/>
</dbReference>
<dbReference type="EMBL" id="CAMGYJ010000009">
    <property type="protein sequence ID" value="CAI0495154.1"/>
    <property type="molecule type" value="Genomic_DNA"/>
</dbReference>
<dbReference type="PANTHER" id="PTHR10353">
    <property type="entry name" value="GLYCOSYL HYDROLASE"/>
    <property type="match status" value="1"/>
</dbReference>
<evidence type="ECO:0000313" key="5">
    <source>
        <dbReference type="EMBL" id="CAI0495154.1"/>
    </source>
</evidence>
<keyword evidence="6" id="KW-1185">Reference proteome</keyword>
<dbReference type="GO" id="GO:0005975">
    <property type="term" value="P:carbohydrate metabolic process"/>
    <property type="evidence" value="ECO:0007669"/>
    <property type="project" value="InterPro"/>
</dbReference>
<dbReference type="Pfam" id="PF00232">
    <property type="entry name" value="Glyco_hydro_1"/>
    <property type="match status" value="1"/>
</dbReference>
<gene>
    <name evidence="5" type="ORF">LITE_LOCUS41070</name>
</gene>
<accession>A0AAV0Q1G5</accession>
<proteinExistence type="inferred from homology"/>
<dbReference type="InterPro" id="IPR001360">
    <property type="entry name" value="Glyco_hydro_1"/>
</dbReference>
<protein>
    <submittedName>
        <fullName evidence="5">Uncharacterized protein</fullName>
    </submittedName>
</protein>
<keyword evidence="2" id="KW-0378">Hydrolase</keyword>
<dbReference type="SUPFAM" id="SSF51445">
    <property type="entry name" value="(Trans)glycosidases"/>
    <property type="match status" value="1"/>
</dbReference>
<evidence type="ECO:0000256" key="1">
    <source>
        <dbReference type="ARBA" id="ARBA00010838"/>
    </source>
</evidence>
<evidence type="ECO:0000256" key="2">
    <source>
        <dbReference type="ARBA" id="ARBA00022801"/>
    </source>
</evidence>
<sequence>MVWSLLDGFEWTGGYEWKFGLYYVDHFKAPWIRIPKMSAIWFRKFLKRIS</sequence>
<comment type="caution">
    <text evidence="5">The sequence shown here is derived from an EMBL/GenBank/DDBJ whole genome shotgun (WGS) entry which is preliminary data.</text>
</comment>
<evidence type="ECO:0000256" key="4">
    <source>
        <dbReference type="RuleBase" id="RU003690"/>
    </source>
</evidence>
<dbReference type="Proteomes" id="UP001154282">
    <property type="component" value="Unassembled WGS sequence"/>
</dbReference>
<evidence type="ECO:0000313" key="6">
    <source>
        <dbReference type="Proteomes" id="UP001154282"/>
    </source>
</evidence>
<name>A0AAV0Q1G5_9ROSI</name>
<keyword evidence="3" id="KW-0326">Glycosidase</keyword>